<accession>A0ABN9GA03</accession>
<proteinExistence type="predicted"/>
<evidence type="ECO:0000313" key="2">
    <source>
        <dbReference type="Proteomes" id="UP001162483"/>
    </source>
</evidence>
<comment type="caution">
    <text evidence="1">The sequence shown here is derived from an EMBL/GenBank/DDBJ whole genome shotgun (WGS) entry which is preliminary data.</text>
</comment>
<evidence type="ECO:0000313" key="1">
    <source>
        <dbReference type="EMBL" id="CAI9605627.1"/>
    </source>
</evidence>
<sequence length="61" mass="6963">MYVKCFETVFIRKCQFLTFSNFPLVPAPHVLYVPTLAGTRTQKTDAGIGQWRWPGMLQGTN</sequence>
<keyword evidence="2" id="KW-1185">Reference proteome</keyword>
<organism evidence="1 2">
    <name type="scientific">Staurois parvus</name>
    <dbReference type="NCBI Taxonomy" id="386267"/>
    <lineage>
        <taxon>Eukaryota</taxon>
        <taxon>Metazoa</taxon>
        <taxon>Chordata</taxon>
        <taxon>Craniata</taxon>
        <taxon>Vertebrata</taxon>
        <taxon>Euteleostomi</taxon>
        <taxon>Amphibia</taxon>
        <taxon>Batrachia</taxon>
        <taxon>Anura</taxon>
        <taxon>Neobatrachia</taxon>
        <taxon>Ranoidea</taxon>
        <taxon>Ranidae</taxon>
        <taxon>Staurois</taxon>
    </lineage>
</organism>
<dbReference type="Proteomes" id="UP001162483">
    <property type="component" value="Unassembled WGS sequence"/>
</dbReference>
<protein>
    <submittedName>
        <fullName evidence="1">Uncharacterized protein</fullName>
    </submittedName>
</protein>
<feature type="non-terminal residue" evidence="1">
    <location>
        <position position="61"/>
    </location>
</feature>
<dbReference type="EMBL" id="CATNWA010018157">
    <property type="protein sequence ID" value="CAI9605627.1"/>
    <property type="molecule type" value="Genomic_DNA"/>
</dbReference>
<gene>
    <name evidence="1" type="ORF">SPARVUS_LOCUS13625804</name>
</gene>
<name>A0ABN9GA03_9NEOB</name>
<reference evidence="1" key="1">
    <citation type="submission" date="2023-05" db="EMBL/GenBank/DDBJ databases">
        <authorList>
            <person name="Stuckert A."/>
        </authorList>
    </citation>
    <scope>NUCLEOTIDE SEQUENCE</scope>
</reference>